<feature type="transmembrane region" description="Helical" evidence="1">
    <location>
        <begin position="188"/>
        <end position="210"/>
    </location>
</feature>
<dbReference type="InterPro" id="IPR052710">
    <property type="entry name" value="CAAX_protease"/>
</dbReference>
<keyword evidence="1" id="KW-1133">Transmembrane helix</keyword>
<keyword evidence="1" id="KW-0472">Membrane</keyword>
<proteinExistence type="predicted"/>
<sequence>MDLIAADQSGGVLSIVFIFGLFGLIANAIAYFKGFFTLPKHADRRCWSFVQTSVCFGIYLINSYIIAPLVFAFIIQIAQKISSTFLSDAKSRIMLAQAVTTILNFSFLAIYLRFQDRGDVKALFKDPSMKKNSSYFSDFLMGIFTWFISFPLVVAINHICNWINTDIFKAKEVDQVAVRYLKMSTGSYATFIIAILVIIIAAPIIEEFIFRGCIQNFLRKKIGVKAGIVVTALIFAFMHFSISQKASNFPLLASLFTFALYLGFIYEKTRSLFSSIILHMTFNAVSVIRIIFLVTIATN</sequence>
<feature type="transmembrane region" description="Helical" evidence="1">
    <location>
        <begin position="95"/>
        <end position="114"/>
    </location>
</feature>
<feature type="transmembrane region" description="Helical" evidence="1">
    <location>
        <begin position="12"/>
        <end position="32"/>
    </location>
</feature>
<feature type="transmembrane region" description="Helical" evidence="1">
    <location>
        <begin position="276"/>
        <end position="297"/>
    </location>
</feature>
<name>A0A2A4YDG0_UNCAE</name>
<feature type="domain" description="CAAX prenyl protease 2/Lysostaphin resistance protein A-like" evidence="2">
    <location>
        <begin position="190"/>
        <end position="285"/>
    </location>
</feature>
<gene>
    <name evidence="3" type="ORF">COB11_07205</name>
</gene>
<feature type="transmembrane region" description="Helical" evidence="1">
    <location>
        <begin position="53"/>
        <end position="75"/>
    </location>
</feature>
<evidence type="ECO:0000313" key="4">
    <source>
        <dbReference type="Proteomes" id="UP000217838"/>
    </source>
</evidence>
<protein>
    <recommendedName>
        <fullName evidence="2">CAAX prenyl protease 2/Lysostaphin resistance protein A-like domain-containing protein</fullName>
    </recommendedName>
</protein>
<dbReference type="GO" id="GO:0080120">
    <property type="term" value="P:CAAX-box protein maturation"/>
    <property type="evidence" value="ECO:0007669"/>
    <property type="project" value="UniProtKB-ARBA"/>
</dbReference>
<dbReference type="Pfam" id="PF02517">
    <property type="entry name" value="Rce1-like"/>
    <property type="match status" value="1"/>
</dbReference>
<accession>A0A2A4YDG0</accession>
<comment type="caution">
    <text evidence="3">The sequence shown here is derived from an EMBL/GenBank/DDBJ whole genome shotgun (WGS) entry which is preliminary data.</text>
</comment>
<feature type="transmembrane region" description="Helical" evidence="1">
    <location>
        <begin position="222"/>
        <end position="242"/>
    </location>
</feature>
<reference evidence="4" key="1">
    <citation type="submission" date="2017-08" db="EMBL/GenBank/DDBJ databases">
        <title>A dynamic microbial community with high functional redundancy inhabits the cold, oxic subseafloor aquifer.</title>
        <authorList>
            <person name="Tully B.J."/>
            <person name="Wheat C.G."/>
            <person name="Glazer B.T."/>
            <person name="Huber J.A."/>
        </authorList>
    </citation>
    <scope>NUCLEOTIDE SEQUENCE [LARGE SCALE GENOMIC DNA]</scope>
</reference>
<dbReference type="AlphaFoldDB" id="A0A2A4YDG0"/>
<evidence type="ECO:0000313" key="3">
    <source>
        <dbReference type="EMBL" id="PCI92519.1"/>
    </source>
</evidence>
<dbReference type="Proteomes" id="UP000217838">
    <property type="component" value="Unassembled WGS sequence"/>
</dbReference>
<dbReference type="EMBL" id="NVUU01000099">
    <property type="protein sequence ID" value="PCI92519.1"/>
    <property type="molecule type" value="Genomic_DNA"/>
</dbReference>
<dbReference type="GO" id="GO:0004175">
    <property type="term" value="F:endopeptidase activity"/>
    <property type="evidence" value="ECO:0007669"/>
    <property type="project" value="UniProtKB-ARBA"/>
</dbReference>
<evidence type="ECO:0000259" key="2">
    <source>
        <dbReference type="Pfam" id="PF02517"/>
    </source>
</evidence>
<feature type="transmembrane region" description="Helical" evidence="1">
    <location>
        <begin position="135"/>
        <end position="156"/>
    </location>
</feature>
<feature type="transmembrane region" description="Helical" evidence="1">
    <location>
        <begin position="248"/>
        <end position="264"/>
    </location>
</feature>
<dbReference type="InterPro" id="IPR003675">
    <property type="entry name" value="Rce1/LyrA-like_dom"/>
</dbReference>
<evidence type="ECO:0000256" key="1">
    <source>
        <dbReference type="SAM" id="Phobius"/>
    </source>
</evidence>
<organism evidence="3 4">
    <name type="scientific">Aerophobetes bacterium</name>
    <dbReference type="NCBI Taxonomy" id="2030807"/>
    <lineage>
        <taxon>Bacteria</taxon>
        <taxon>Candidatus Aerophobota</taxon>
    </lineage>
</organism>
<keyword evidence="1" id="KW-0812">Transmembrane</keyword>
<dbReference type="PANTHER" id="PTHR36435">
    <property type="entry name" value="SLR1288 PROTEIN"/>
    <property type="match status" value="1"/>
</dbReference>
<dbReference type="PANTHER" id="PTHR36435:SF1">
    <property type="entry name" value="CAAX AMINO TERMINAL PROTEASE FAMILY PROTEIN"/>
    <property type="match status" value="1"/>
</dbReference>